<keyword evidence="8" id="KW-1185">Reference proteome</keyword>
<organism evidence="7 8">
    <name type="scientific">Limnovirga soli</name>
    <dbReference type="NCBI Taxonomy" id="2656915"/>
    <lineage>
        <taxon>Bacteria</taxon>
        <taxon>Pseudomonadati</taxon>
        <taxon>Bacteroidota</taxon>
        <taxon>Chitinophagia</taxon>
        <taxon>Chitinophagales</taxon>
        <taxon>Chitinophagaceae</taxon>
        <taxon>Limnovirga</taxon>
    </lineage>
</organism>
<gene>
    <name evidence="7" type="ORF">GD597_03020</name>
</gene>
<dbReference type="SUPFAM" id="SSF54373">
    <property type="entry name" value="FAD-linked reductases, C-terminal domain"/>
    <property type="match status" value="1"/>
</dbReference>
<keyword evidence="3" id="KW-0285">Flavoprotein</keyword>
<dbReference type="EMBL" id="WHPF01000002">
    <property type="protein sequence ID" value="NNV54416.1"/>
    <property type="molecule type" value="Genomic_DNA"/>
</dbReference>
<protein>
    <submittedName>
        <fullName evidence="7">Choline dehydrogenase</fullName>
    </submittedName>
</protein>
<evidence type="ECO:0000256" key="2">
    <source>
        <dbReference type="ARBA" id="ARBA00010790"/>
    </source>
</evidence>
<evidence type="ECO:0000313" key="7">
    <source>
        <dbReference type="EMBL" id="NNV54416.1"/>
    </source>
</evidence>
<dbReference type="InterPro" id="IPR036188">
    <property type="entry name" value="FAD/NAD-bd_sf"/>
</dbReference>
<evidence type="ECO:0000313" key="8">
    <source>
        <dbReference type="Proteomes" id="UP000598971"/>
    </source>
</evidence>
<accession>A0A8J8FAK9</accession>
<comment type="caution">
    <text evidence="7">The sequence shown here is derived from an EMBL/GenBank/DDBJ whole genome shotgun (WGS) entry which is preliminary data.</text>
</comment>
<dbReference type="Proteomes" id="UP000598971">
    <property type="component" value="Unassembled WGS sequence"/>
</dbReference>
<keyword evidence="4 5" id="KW-0274">FAD</keyword>
<dbReference type="PROSITE" id="PS00624">
    <property type="entry name" value="GMC_OXRED_2"/>
    <property type="match status" value="1"/>
</dbReference>
<dbReference type="GO" id="GO:0016614">
    <property type="term" value="F:oxidoreductase activity, acting on CH-OH group of donors"/>
    <property type="evidence" value="ECO:0007669"/>
    <property type="project" value="InterPro"/>
</dbReference>
<dbReference type="AlphaFoldDB" id="A0A8J8FAK9"/>
<dbReference type="Gene3D" id="3.50.50.60">
    <property type="entry name" value="FAD/NAD(P)-binding domain"/>
    <property type="match status" value="1"/>
</dbReference>
<dbReference type="PANTHER" id="PTHR11552:SF147">
    <property type="entry name" value="CHOLINE DEHYDROGENASE, MITOCHONDRIAL"/>
    <property type="match status" value="1"/>
</dbReference>
<dbReference type="InterPro" id="IPR007867">
    <property type="entry name" value="GMC_OxRtase_C"/>
</dbReference>
<evidence type="ECO:0000256" key="4">
    <source>
        <dbReference type="ARBA" id="ARBA00022827"/>
    </source>
</evidence>
<feature type="binding site" evidence="5">
    <location>
        <position position="215"/>
    </location>
    <ligand>
        <name>FAD</name>
        <dbReference type="ChEBI" id="CHEBI:57692"/>
    </ligand>
</feature>
<evidence type="ECO:0000256" key="5">
    <source>
        <dbReference type="PIRSR" id="PIRSR000137-2"/>
    </source>
</evidence>
<name>A0A8J8FAK9_9BACT</name>
<dbReference type="PIRSF" id="PIRSF000137">
    <property type="entry name" value="Alcohol_oxidase"/>
    <property type="match status" value="1"/>
</dbReference>
<comment type="similarity">
    <text evidence="2">Belongs to the GMC oxidoreductase family.</text>
</comment>
<dbReference type="InterPro" id="IPR012132">
    <property type="entry name" value="GMC_OxRdtase"/>
</dbReference>
<dbReference type="PANTHER" id="PTHR11552">
    <property type="entry name" value="GLUCOSE-METHANOL-CHOLINE GMC OXIDOREDUCTASE"/>
    <property type="match status" value="1"/>
</dbReference>
<dbReference type="Pfam" id="PF05199">
    <property type="entry name" value="GMC_oxred_C"/>
    <property type="match status" value="1"/>
</dbReference>
<evidence type="ECO:0000259" key="6">
    <source>
        <dbReference type="PROSITE" id="PS00624"/>
    </source>
</evidence>
<evidence type="ECO:0000256" key="3">
    <source>
        <dbReference type="ARBA" id="ARBA00022630"/>
    </source>
</evidence>
<reference evidence="7" key="1">
    <citation type="submission" date="2019-10" db="EMBL/GenBank/DDBJ databases">
        <title>Draft genome sequence of Panacibacter sp. KCS-6.</title>
        <authorList>
            <person name="Yim K.J."/>
        </authorList>
    </citation>
    <scope>NUCLEOTIDE SEQUENCE</scope>
    <source>
        <strain evidence="7">KCS-6</strain>
    </source>
</reference>
<comment type="cofactor">
    <cofactor evidence="1 5">
        <name>FAD</name>
        <dbReference type="ChEBI" id="CHEBI:57692"/>
    </cofactor>
</comment>
<dbReference type="Gene3D" id="3.30.560.10">
    <property type="entry name" value="Glucose Oxidase, domain 3"/>
    <property type="match status" value="1"/>
</dbReference>
<feature type="domain" description="Glucose-methanol-choline oxidoreductase N-terminal" evidence="6">
    <location>
        <begin position="250"/>
        <end position="264"/>
    </location>
</feature>
<proteinExistence type="inferred from homology"/>
<evidence type="ECO:0000256" key="1">
    <source>
        <dbReference type="ARBA" id="ARBA00001974"/>
    </source>
</evidence>
<dbReference type="SUPFAM" id="SSF51905">
    <property type="entry name" value="FAD/NAD(P)-binding domain"/>
    <property type="match status" value="1"/>
</dbReference>
<dbReference type="GO" id="GO:0050660">
    <property type="term" value="F:flavin adenine dinucleotide binding"/>
    <property type="evidence" value="ECO:0007669"/>
    <property type="project" value="InterPro"/>
</dbReference>
<dbReference type="Pfam" id="PF00732">
    <property type="entry name" value="GMC_oxred_N"/>
    <property type="match status" value="1"/>
</dbReference>
<sequence>MFDYIIVGAGSAGCVLANRLSEESTVQVLLIEAGAPDKKLEIQIPGAYSKLNHSSVDWGFYTQPQEHVNNRKIYIPRGKTLGGSSATNAMAYVRGNKEDFNEWLALGNPGWGYEDVLPYFIKSEHNEQFLGKYHGTNGPLNVTHAQVPSGIGEYFIEACTQNGIVRNDDYNGAEQFGASMLQFTIKNNKRHSTAAAFLKPVLSRPNLKILTNTTVKRIVIENGKATGVEIISGKSVEILPCKKEVLLSAGAIQSPQLLLLSGIGDENELSAAGIKTEIHLPGVGKNLQDHLWCGVSCLSSKPTGNSVLKPLNMAKALVQYMLFKKGPLCNSPLEANAFVASNNSLTRPDIQFHFLPLHIGNDYSTDMYDLATFPKSDGFSIMCILLRPQSQGYITIKSNNPTEAPIIQPRFLSASNDLEILLTALKKAMDILEAPALADCREGGLYFPTREFTDDALKQHILKSAETLYHPVGTCKMGIDENAVVNHQLQVNGIKGLRVVDASIMPTIVSGNTNAAVIMIAEKAADMIKQTNY</sequence>
<dbReference type="InterPro" id="IPR000172">
    <property type="entry name" value="GMC_OxRdtase_N"/>
</dbReference>
<dbReference type="RefSeq" id="WP_171606339.1">
    <property type="nucleotide sequence ID" value="NZ_WHPF01000002.1"/>
</dbReference>